<feature type="region of interest" description="Disordered" evidence="1">
    <location>
        <begin position="90"/>
        <end position="118"/>
    </location>
</feature>
<reference evidence="2 3" key="1">
    <citation type="submission" date="2008-07" db="EMBL/GenBank/DDBJ databases">
        <authorList>
            <person name="Tandeau de Marsac N."/>
            <person name="Ferriera S."/>
            <person name="Johnson J."/>
            <person name="Kravitz S."/>
            <person name="Beeson K."/>
            <person name="Sutton G."/>
            <person name="Rogers Y.-H."/>
            <person name="Friedman R."/>
            <person name="Frazier M."/>
            <person name="Venter J.C."/>
        </authorList>
    </citation>
    <scope>NUCLEOTIDE SEQUENCE [LARGE SCALE GENOMIC DNA]</scope>
    <source>
        <strain evidence="2 3">PCC 7420</strain>
    </source>
</reference>
<evidence type="ECO:0000256" key="1">
    <source>
        <dbReference type="SAM" id="MobiDB-lite"/>
    </source>
</evidence>
<organism evidence="2 3">
    <name type="scientific">Coleofasciculus chthonoplastes PCC 7420</name>
    <dbReference type="NCBI Taxonomy" id="118168"/>
    <lineage>
        <taxon>Bacteria</taxon>
        <taxon>Bacillati</taxon>
        <taxon>Cyanobacteriota</taxon>
        <taxon>Cyanophyceae</taxon>
        <taxon>Coleofasciculales</taxon>
        <taxon>Coleofasciculaceae</taxon>
        <taxon>Coleofasciculus</taxon>
    </lineage>
</organism>
<dbReference type="AlphaFoldDB" id="B4VYV5"/>
<evidence type="ECO:0000313" key="3">
    <source>
        <dbReference type="Proteomes" id="UP000003835"/>
    </source>
</evidence>
<feature type="compositionally biased region" description="Basic and acidic residues" evidence="1">
    <location>
        <begin position="91"/>
        <end position="109"/>
    </location>
</feature>
<dbReference type="Proteomes" id="UP000003835">
    <property type="component" value="Unassembled WGS sequence"/>
</dbReference>
<evidence type="ECO:0000313" key="2">
    <source>
        <dbReference type="EMBL" id="EDX72874.1"/>
    </source>
</evidence>
<name>B4VYV5_9CYAN</name>
<accession>B4VYV5</accession>
<gene>
    <name evidence="2" type="ORF">MC7420_3320</name>
</gene>
<dbReference type="HOGENOM" id="CLU_2069081_0_0_3"/>
<protein>
    <submittedName>
        <fullName evidence="2">Uncharacterized protein</fullName>
    </submittedName>
</protein>
<dbReference type="EMBL" id="DS989861">
    <property type="protein sequence ID" value="EDX72874.1"/>
    <property type="molecule type" value="Genomic_DNA"/>
</dbReference>
<keyword evidence="3" id="KW-1185">Reference proteome</keyword>
<proteinExistence type="predicted"/>
<sequence length="118" mass="13221">MLPLNRAHVCHWCQLKVENQCWQGFKLCLSTSRHFPPHPLTPSPTVGRRGIGFSYSPLPCKKSEASLVIPPRRGERGGLGELTGVGFLFKGGDKTRGQGRKEDKGEKPYRIRFGQTNF</sequence>